<feature type="transmembrane region" description="Helical" evidence="7">
    <location>
        <begin position="317"/>
        <end position="339"/>
    </location>
</feature>
<feature type="transmembrane region" description="Helical" evidence="7">
    <location>
        <begin position="214"/>
        <end position="247"/>
    </location>
</feature>
<dbReference type="GO" id="GO:0016020">
    <property type="term" value="C:membrane"/>
    <property type="evidence" value="ECO:0007669"/>
    <property type="project" value="UniProtKB-SubCell"/>
</dbReference>
<feature type="transmembrane region" description="Helical" evidence="7">
    <location>
        <begin position="79"/>
        <end position="104"/>
    </location>
</feature>
<keyword evidence="3 7" id="KW-0812">Transmembrane</keyword>
<feature type="transmembrane region" description="Helical" evidence="7">
    <location>
        <begin position="253"/>
        <end position="272"/>
    </location>
</feature>
<organism evidence="8 9">
    <name type="scientific">Microlunatus endophyticus</name>
    <dbReference type="NCBI Taxonomy" id="1716077"/>
    <lineage>
        <taxon>Bacteria</taxon>
        <taxon>Bacillati</taxon>
        <taxon>Actinomycetota</taxon>
        <taxon>Actinomycetes</taxon>
        <taxon>Propionibacteriales</taxon>
        <taxon>Propionibacteriaceae</taxon>
        <taxon>Microlunatus</taxon>
    </lineage>
</organism>
<evidence type="ECO:0000256" key="6">
    <source>
        <dbReference type="SAM" id="MobiDB-lite"/>
    </source>
</evidence>
<evidence type="ECO:0000256" key="4">
    <source>
        <dbReference type="ARBA" id="ARBA00022989"/>
    </source>
</evidence>
<dbReference type="PANTHER" id="PTHR21716">
    <property type="entry name" value="TRANSMEMBRANE PROTEIN"/>
    <property type="match status" value="1"/>
</dbReference>
<comment type="caution">
    <text evidence="8">The sequence shown here is derived from an EMBL/GenBank/DDBJ whole genome shotgun (WGS) entry which is preliminary data.</text>
</comment>
<reference evidence="8" key="2">
    <citation type="submission" date="2020-09" db="EMBL/GenBank/DDBJ databases">
        <authorList>
            <person name="Sun Q."/>
            <person name="Zhou Y."/>
        </authorList>
    </citation>
    <scope>NUCLEOTIDE SEQUENCE</scope>
    <source>
        <strain evidence="8">CGMCC 4.7306</strain>
    </source>
</reference>
<feature type="compositionally biased region" description="Pro residues" evidence="6">
    <location>
        <begin position="385"/>
        <end position="409"/>
    </location>
</feature>
<keyword evidence="5 7" id="KW-0472">Membrane</keyword>
<dbReference type="PANTHER" id="PTHR21716:SF64">
    <property type="entry name" value="AI-2 TRANSPORT PROTEIN TQSA"/>
    <property type="match status" value="1"/>
</dbReference>
<evidence type="ECO:0000256" key="3">
    <source>
        <dbReference type="ARBA" id="ARBA00022692"/>
    </source>
</evidence>
<dbReference type="GO" id="GO:0055085">
    <property type="term" value="P:transmembrane transport"/>
    <property type="evidence" value="ECO:0007669"/>
    <property type="project" value="TreeGrafter"/>
</dbReference>
<feature type="transmembrane region" description="Helical" evidence="7">
    <location>
        <begin position="24"/>
        <end position="44"/>
    </location>
</feature>
<comment type="subcellular location">
    <subcellularLocation>
        <location evidence="1">Membrane</location>
        <topology evidence="1">Multi-pass membrane protein</topology>
    </subcellularLocation>
</comment>
<feature type="region of interest" description="Disordered" evidence="6">
    <location>
        <begin position="361"/>
        <end position="416"/>
    </location>
</feature>
<dbReference type="Pfam" id="PF01594">
    <property type="entry name" value="AI-2E_transport"/>
    <property type="match status" value="1"/>
</dbReference>
<sequence length="416" mass="43559">MTTASTEAEDPQADPSGGVARRGALLPLWGVVVAAALVILCAGLREVSSLIGPAFLVLTLVITVHPLRRVLVRHRVPGWLASLVVLLVIFLMMLMILGAVALSVTELVQELPRYAKAFEGIYNSGLGIAKRFGIDTNDWRKLLSQIDVGRVTSAAQGLLSGVSSGFSLGGLIALTAIFFTFDAASASARLQRIRDERPQIAAALTDFSDRIRQYWVVTTVFGLIVAAVDVGALLIIGVPLAVTWGILAFVSNYIPNVGFIIGLIPPALIALLDAGPWHALAVVIAYVVINFVIQTLIQPRFVGDAAGISASVAFISLIFWSSILGALGALLAVPATLFVKSVLVDHSAGAGWFGALISSSAGKQPGPDEASGTEPPGPESSSSEPPSPEPPSPETPSPETPSPETPSPTEPTRRTE</sequence>
<evidence type="ECO:0000256" key="7">
    <source>
        <dbReference type="SAM" id="Phobius"/>
    </source>
</evidence>
<evidence type="ECO:0000256" key="1">
    <source>
        <dbReference type="ARBA" id="ARBA00004141"/>
    </source>
</evidence>
<protein>
    <submittedName>
        <fullName evidence="8">AI-2E family transporter</fullName>
    </submittedName>
</protein>
<feature type="transmembrane region" description="Helical" evidence="7">
    <location>
        <begin position="279"/>
        <end position="297"/>
    </location>
</feature>
<dbReference type="EMBL" id="BMMZ01000004">
    <property type="protein sequence ID" value="GGL62614.1"/>
    <property type="molecule type" value="Genomic_DNA"/>
</dbReference>
<accession>A0A917S7B2</accession>
<dbReference type="AlphaFoldDB" id="A0A917S7B2"/>
<reference evidence="8" key="1">
    <citation type="journal article" date="2014" name="Int. J. Syst. Evol. Microbiol.">
        <title>Complete genome sequence of Corynebacterium casei LMG S-19264T (=DSM 44701T), isolated from a smear-ripened cheese.</title>
        <authorList>
            <consortium name="US DOE Joint Genome Institute (JGI-PGF)"/>
            <person name="Walter F."/>
            <person name="Albersmeier A."/>
            <person name="Kalinowski J."/>
            <person name="Ruckert C."/>
        </authorList>
    </citation>
    <scope>NUCLEOTIDE SEQUENCE</scope>
    <source>
        <strain evidence="8">CGMCC 4.7306</strain>
    </source>
</reference>
<keyword evidence="9" id="KW-1185">Reference proteome</keyword>
<dbReference type="Proteomes" id="UP000613840">
    <property type="component" value="Unassembled WGS sequence"/>
</dbReference>
<dbReference type="RefSeq" id="WP_188895286.1">
    <property type="nucleotide sequence ID" value="NZ_BMMZ01000004.1"/>
</dbReference>
<comment type="similarity">
    <text evidence="2">Belongs to the autoinducer-2 exporter (AI-2E) (TC 2.A.86) family.</text>
</comment>
<gene>
    <name evidence="8" type="ORF">GCM10011575_21460</name>
</gene>
<evidence type="ECO:0000256" key="2">
    <source>
        <dbReference type="ARBA" id="ARBA00009773"/>
    </source>
</evidence>
<name>A0A917S7B2_9ACTN</name>
<evidence type="ECO:0000256" key="5">
    <source>
        <dbReference type="ARBA" id="ARBA00023136"/>
    </source>
</evidence>
<dbReference type="InterPro" id="IPR002549">
    <property type="entry name" value="AI-2E-like"/>
</dbReference>
<keyword evidence="4 7" id="KW-1133">Transmembrane helix</keyword>
<proteinExistence type="inferred from homology"/>
<evidence type="ECO:0000313" key="9">
    <source>
        <dbReference type="Proteomes" id="UP000613840"/>
    </source>
</evidence>
<feature type="transmembrane region" description="Helical" evidence="7">
    <location>
        <begin position="50"/>
        <end position="67"/>
    </location>
</feature>
<feature type="transmembrane region" description="Helical" evidence="7">
    <location>
        <begin position="166"/>
        <end position="184"/>
    </location>
</feature>
<evidence type="ECO:0000313" key="8">
    <source>
        <dbReference type="EMBL" id="GGL62614.1"/>
    </source>
</evidence>